<dbReference type="SUPFAM" id="SSF48350">
    <property type="entry name" value="GTPase activation domain, GAP"/>
    <property type="match status" value="1"/>
</dbReference>
<feature type="region of interest" description="Disordered" evidence="1">
    <location>
        <begin position="1129"/>
        <end position="1186"/>
    </location>
</feature>
<feature type="compositionally biased region" description="Basic and acidic residues" evidence="1">
    <location>
        <begin position="252"/>
        <end position="269"/>
    </location>
</feature>
<name>A0A4S4L7E9_9AGAM</name>
<evidence type="ECO:0000313" key="4">
    <source>
        <dbReference type="Proteomes" id="UP000308199"/>
    </source>
</evidence>
<reference evidence="3 4" key="1">
    <citation type="submission" date="2019-02" db="EMBL/GenBank/DDBJ databases">
        <title>Genome sequencing of the rare red list fungi Phellinidium pouzarii.</title>
        <authorList>
            <person name="Buettner E."/>
            <person name="Kellner H."/>
        </authorList>
    </citation>
    <scope>NUCLEOTIDE SEQUENCE [LARGE SCALE GENOMIC DNA]</scope>
    <source>
        <strain evidence="3 4">DSM 108285</strain>
    </source>
</reference>
<feature type="compositionally biased region" description="Polar residues" evidence="1">
    <location>
        <begin position="653"/>
        <end position="678"/>
    </location>
</feature>
<feature type="region of interest" description="Disordered" evidence="1">
    <location>
        <begin position="1"/>
        <end position="117"/>
    </location>
</feature>
<comment type="caution">
    <text evidence="3">The sequence shown here is derived from an EMBL/GenBank/DDBJ whole genome shotgun (WGS) entry which is preliminary data.</text>
</comment>
<feature type="compositionally biased region" description="Pro residues" evidence="1">
    <location>
        <begin position="92"/>
        <end position="106"/>
    </location>
</feature>
<dbReference type="PROSITE" id="PS50238">
    <property type="entry name" value="RHOGAP"/>
    <property type="match status" value="1"/>
</dbReference>
<feature type="compositionally biased region" description="Basic residues" evidence="1">
    <location>
        <begin position="639"/>
        <end position="651"/>
    </location>
</feature>
<evidence type="ECO:0000313" key="3">
    <source>
        <dbReference type="EMBL" id="THH07496.1"/>
    </source>
</evidence>
<feature type="compositionally biased region" description="Low complexity" evidence="1">
    <location>
        <begin position="8"/>
        <end position="30"/>
    </location>
</feature>
<organism evidence="3 4">
    <name type="scientific">Phellinidium pouzarii</name>
    <dbReference type="NCBI Taxonomy" id="167371"/>
    <lineage>
        <taxon>Eukaryota</taxon>
        <taxon>Fungi</taxon>
        <taxon>Dikarya</taxon>
        <taxon>Basidiomycota</taxon>
        <taxon>Agaricomycotina</taxon>
        <taxon>Agaricomycetes</taxon>
        <taxon>Hymenochaetales</taxon>
        <taxon>Hymenochaetaceae</taxon>
        <taxon>Phellinidium</taxon>
    </lineage>
</organism>
<dbReference type="EMBL" id="SGPK01000140">
    <property type="protein sequence ID" value="THH07496.1"/>
    <property type="molecule type" value="Genomic_DNA"/>
</dbReference>
<proteinExistence type="predicted"/>
<feature type="region of interest" description="Disordered" evidence="1">
    <location>
        <begin position="294"/>
        <end position="321"/>
    </location>
</feature>
<dbReference type="PANTHER" id="PTHR12783">
    <property type="entry name" value="RALA BINDING PROTEIN 1 RALBP1"/>
    <property type="match status" value="1"/>
</dbReference>
<feature type="compositionally biased region" description="Acidic residues" evidence="1">
    <location>
        <begin position="976"/>
        <end position="986"/>
    </location>
</feature>
<dbReference type="Proteomes" id="UP000308199">
    <property type="component" value="Unassembled WGS sequence"/>
</dbReference>
<gene>
    <name evidence="3" type="ORF">EW145_g3333</name>
</gene>
<dbReference type="GO" id="GO:0031267">
    <property type="term" value="F:small GTPase binding"/>
    <property type="evidence" value="ECO:0007669"/>
    <property type="project" value="InterPro"/>
</dbReference>
<dbReference type="GO" id="GO:0005096">
    <property type="term" value="F:GTPase activator activity"/>
    <property type="evidence" value="ECO:0007669"/>
    <property type="project" value="InterPro"/>
</dbReference>
<dbReference type="GO" id="GO:0007264">
    <property type="term" value="P:small GTPase-mediated signal transduction"/>
    <property type="evidence" value="ECO:0007669"/>
    <property type="project" value="InterPro"/>
</dbReference>
<feature type="domain" description="Rho-GAP" evidence="2">
    <location>
        <begin position="722"/>
        <end position="961"/>
    </location>
</feature>
<feature type="region of interest" description="Disordered" evidence="1">
    <location>
        <begin position="639"/>
        <end position="693"/>
    </location>
</feature>
<evidence type="ECO:0000256" key="1">
    <source>
        <dbReference type="SAM" id="MobiDB-lite"/>
    </source>
</evidence>
<keyword evidence="4" id="KW-1185">Reference proteome</keyword>
<feature type="region of interest" description="Disordered" evidence="1">
    <location>
        <begin position="1025"/>
        <end position="1053"/>
    </location>
</feature>
<protein>
    <recommendedName>
        <fullName evidence="2">Rho-GAP domain-containing protein</fullName>
    </recommendedName>
</protein>
<feature type="compositionally biased region" description="Low complexity" evidence="1">
    <location>
        <begin position="1069"/>
        <end position="1080"/>
    </location>
</feature>
<dbReference type="Gene3D" id="1.10.555.10">
    <property type="entry name" value="Rho GTPase activation protein"/>
    <property type="match status" value="1"/>
</dbReference>
<feature type="compositionally biased region" description="Low complexity" evidence="1">
    <location>
        <begin position="494"/>
        <end position="504"/>
    </location>
</feature>
<dbReference type="InterPro" id="IPR039767">
    <property type="entry name" value="RALBP1"/>
</dbReference>
<feature type="region of interest" description="Disordered" evidence="1">
    <location>
        <begin position="975"/>
        <end position="997"/>
    </location>
</feature>
<feature type="compositionally biased region" description="Low complexity" evidence="1">
    <location>
        <begin position="433"/>
        <end position="444"/>
    </location>
</feature>
<feature type="compositionally biased region" description="Low complexity" evidence="1">
    <location>
        <begin position="46"/>
        <end position="57"/>
    </location>
</feature>
<dbReference type="Pfam" id="PF00620">
    <property type="entry name" value="RhoGAP"/>
    <property type="match status" value="2"/>
</dbReference>
<feature type="compositionally biased region" description="Polar residues" evidence="1">
    <location>
        <begin position="415"/>
        <end position="430"/>
    </location>
</feature>
<accession>A0A4S4L7E9</accession>
<feature type="region of interest" description="Disordered" evidence="1">
    <location>
        <begin position="489"/>
        <end position="530"/>
    </location>
</feature>
<feature type="region of interest" description="Disordered" evidence="1">
    <location>
        <begin position="1067"/>
        <end position="1087"/>
    </location>
</feature>
<feature type="compositionally biased region" description="Pro residues" evidence="1">
    <location>
        <begin position="182"/>
        <end position="196"/>
    </location>
</feature>
<feature type="region of interest" description="Disordered" evidence="1">
    <location>
        <begin position="829"/>
        <end position="849"/>
    </location>
</feature>
<feature type="compositionally biased region" description="Low complexity" evidence="1">
    <location>
        <begin position="1154"/>
        <end position="1177"/>
    </location>
</feature>
<evidence type="ECO:0000259" key="2">
    <source>
        <dbReference type="PROSITE" id="PS50238"/>
    </source>
</evidence>
<sequence>MGRDPSRHAPAASSAPSSPSSSSPSLFSSARHPPPNSKPAMGQAESAARPSPVLAPVALPPAQPAGKYRFAWPGRRKKSEDLSKVMGHVSPLPLPTSMPLPTPTATPPASVSKGKGRELTCQNTLTSQADNDLHLQMHELGRPPSRSSAKQFTLQFASSTLHALKGKLNASQSSVHSLRSPATPPASPPPPLPPKPDGIRLSSSSSSSTRGVPYANPELPDRKKPLPQSSSTSAHTTEAETHTAVMPVVVDDDVKVPQRRERREDTQTTRDIAEDWRKSDSTLRTVRLVGSRTPRPLSLAESTNSGHTVLPAAGSPSTNMGASKRLSALMTDIDFGMPEVDSEDESACESAAPSALSSMHDMRDMYRQQPAQSAVTSRSSSPASSNQIGSRRGSLSIRIDRLSGSRARTVPSDHLSGSDSEAQFSVSTHGMHTANSSTTSITSSASAKDLAVLEGRPSVEIASSASESSDMSDIHQYPQYQGKPKLELWHKPSDSQTSFSTSSSHSHHGEQPSVLLSVSHGPPMRPAHQRTRLQSIQSKGFRQTAVSLTTGLGPAAGFARKAVDKLGRALGGSTTSLDAPPPAVSHPPSASSASFFAMMGRSPAPEHHQLPQHRSHLHAHQHLVYQQNVYGQFGFGHSPHHASKKGLRKHAQNAPSGTWSIGSNLNSLSDTDGSTGQGPNLGRRMRASSHPGSRGIVFGRDLSQCVQDTAIEGNIGGKGDMLKLEGRRLPALVTRCAQHILKWGVQEEGLFRISGRSTHVAKIRAEFDSGADYDMHECGPGEIDPHAVSSIFKAYLRELPEPLLTRNLAHYFDAALTAENSLAITAEAQSGDGAERARGPGLPAGPRGGLQVRKAPSLSTFAVPTLAPRVASGSLLSALAELIACLPRENRDLLRTVTELISATARCVQETKMPLSNLLLVFCPSLAMSPPLLRVLCEGEGIWDGPLKSVRGVLIMDDVVLDIRAPSPVEVKADEVVLDDNEEEDEKGLRSQRTIRRTPRTSYEIAAKSDELIAQEVIPMSSNAAANPDLAANSPSTPSDPSSAGADSKKDSLLGAPFQSYSLPACNNSSGSLSTPPSSGIDSPANEPSLVSPAVLGKIAVLHAQSDLPSPATSSSCKSLIGHPVPFPLGTGGTGDSMPATPIEQSNTRPAHLRLSTYSSSSPNLRSSTPCPTSPSSLNRRKSKASLHSLFPKRSLSSLLGLSQQQQQTVIIPTPEMTLKELSPLCKPEKRSGTPCPVLELPVDTSPLHFGLDLGDVGSVNRLSATEFTTGSGSAAMLRHQAAVMNRAASDSSALTSSIFYTPPTTVRALAPAMSSASSTSSGSYSFLDFNISKSGDEDDWATSVLQAAASDK</sequence>
<dbReference type="InterPro" id="IPR008936">
    <property type="entry name" value="Rho_GTPase_activation_prot"/>
</dbReference>
<dbReference type="InterPro" id="IPR000198">
    <property type="entry name" value="RhoGAP_dom"/>
</dbReference>
<feature type="compositionally biased region" description="Polar residues" evidence="1">
    <location>
        <begin position="1033"/>
        <end position="1042"/>
    </location>
</feature>
<dbReference type="PANTHER" id="PTHR12783:SF5">
    <property type="entry name" value="RALA-BINDING PROTEIN 1"/>
    <property type="match status" value="1"/>
</dbReference>
<feature type="region of interest" description="Disordered" evidence="1">
    <location>
        <begin position="168"/>
        <end position="269"/>
    </location>
</feature>
<feature type="region of interest" description="Disordered" evidence="1">
    <location>
        <begin position="367"/>
        <end position="444"/>
    </location>
</feature>
<feature type="compositionally biased region" description="Low complexity" evidence="1">
    <location>
        <begin position="371"/>
        <end position="385"/>
    </location>
</feature>
<dbReference type="SMART" id="SM00324">
    <property type="entry name" value="RhoGAP"/>
    <property type="match status" value="1"/>
</dbReference>
<dbReference type="OrthoDB" id="185175at2759"/>
<dbReference type="CDD" id="cd00159">
    <property type="entry name" value="RhoGAP"/>
    <property type="match status" value="1"/>
</dbReference>